<dbReference type="Proteomes" id="UP000215377">
    <property type="component" value="Unassembled WGS sequence"/>
</dbReference>
<dbReference type="AlphaFoldDB" id="A0A225NEY6"/>
<proteinExistence type="predicted"/>
<organism evidence="1 2">
    <name type="scientific">Marinibacterium profundimaris</name>
    <dbReference type="NCBI Taxonomy" id="1679460"/>
    <lineage>
        <taxon>Bacteria</taxon>
        <taxon>Pseudomonadati</taxon>
        <taxon>Pseudomonadota</taxon>
        <taxon>Alphaproteobacteria</taxon>
        <taxon>Rhodobacterales</taxon>
        <taxon>Paracoccaceae</taxon>
        <taxon>Marinibacterium</taxon>
    </lineage>
</organism>
<keyword evidence="2" id="KW-1185">Reference proteome</keyword>
<dbReference type="EMBL" id="AQQR01000026">
    <property type="protein sequence ID" value="OWU67795.1"/>
    <property type="molecule type" value="Genomic_DNA"/>
</dbReference>
<name>A0A225NEY6_9RHOB</name>
<protein>
    <submittedName>
        <fullName evidence="1">Uncharacterized protein</fullName>
    </submittedName>
</protein>
<comment type="caution">
    <text evidence="1">The sequence shown here is derived from an EMBL/GenBank/DDBJ whole genome shotgun (WGS) entry which is preliminary data.</text>
</comment>
<accession>A0A225NEY6</accession>
<sequence length="194" mass="21748">MPKTALLKDMKMRPVGYLENFASRLDEEPKTMVVIDRALAERGHRRKGQGRVIPAPTLREDLMLMLTVMVRKARGSGSGIQAAIEDAEKFATLPVMQMSGDFFNSLKSATFIEALEEFCTRLRQRDDDCLQAVGSHFVLELNLTKEEAHIDGSDASKNHVIFGCNASRVGRDLTRISRLRDGFLVMLAHTPRDD</sequence>
<evidence type="ECO:0000313" key="2">
    <source>
        <dbReference type="Proteomes" id="UP000215377"/>
    </source>
</evidence>
<evidence type="ECO:0000313" key="1">
    <source>
        <dbReference type="EMBL" id="OWU67795.1"/>
    </source>
</evidence>
<gene>
    <name evidence="1" type="ORF">ATO3_25535</name>
</gene>
<reference evidence="1 2" key="1">
    <citation type="submission" date="2013-04" db="EMBL/GenBank/DDBJ databases">
        <title>Oceanicola sp. 22II1-22F33 Genome Sequencing.</title>
        <authorList>
            <person name="Lai Q."/>
            <person name="Li G."/>
            <person name="Shao Z."/>
        </authorList>
    </citation>
    <scope>NUCLEOTIDE SEQUENCE [LARGE SCALE GENOMIC DNA]</scope>
    <source>
        <strain evidence="1 2">22II1-22F33</strain>
    </source>
</reference>